<dbReference type="EMBL" id="CP092109">
    <property type="protein sequence ID" value="UWZ79237.1"/>
    <property type="molecule type" value="Genomic_DNA"/>
</dbReference>
<evidence type="ECO:0000313" key="2">
    <source>
        <dbReference type="EMBL" id="UWZ79237.1"/>
    </source>
</evidence>
<dbReference type="PROSITE" id="PS51257">
    <property type="entry name" value="PROKAR_LIPOPROTEIN"/>
    <property type="match status" value="1"/>
</dbReference>
<dbReference type="RefSeq" id="WP_260747594.1">
    <property type="nucleotide sequence ID" value="NZ_CP092109.1"/>
</dbReference>
<keyword evidence="1" id="KW-0732">Signal</keyword>
<feature type="signal peptide" evidence="1">
    <location>
        <begin position="1"/>
        <end position="23"/>
    </location>
</feature>
<evidence type="ECO:0000313" key="3">
    <source>
        <dbReference type="Proteomes" id="UP001060414"/>
    </source>
</evidence>
<sequence length="195" mass="21400">MNHKRFGAVCIFFLVMVALVGCGAPKSSVGDRPVYNKYNIHAQGQTGRGGLVYQASYANYTSPGAGHLIIPAGSQIKISDVSSRRFTVHYPEKNIQVQFEYHEPRMGMKVGQYLEAITSEEPVSYASLSEVDQKGIEQGKALVGMSRTGVMAALGYPAGHRTLSLDADAYVYWTNRFGTIAVDFDDQGRVKNIRN</sequence>
<gene>
    <name evidence="2" type="ORF">L9S41_16375</name>
</gene>
<proteinExistence type="predicted"/>
<protein>
    <submittedName>
        <fullName evidence="2">Uncharacterized protein</fullName>
    </submittedName>
</protein>
<feature type="chain" id="PRO_5047312383" evidence="1">
    <location>
        <begin position="24"/>
        <end position="195"/>
    </location>
</feature>
<keyword evidence="3" id="KW-1185">Reference proteome</keyword>
<accession>A0ABY5ZMR3</accession>
<name>A0ABY5ZMR3_9BACT</name>
<evidence type="ECO:0000256" key="1">
    <source>
        <dbReference type="SAM" id="SignalP"/>
    </source>
</evidence>
<reference evidence="2" key="1">
    <citation type="journal article" date="2022" name="Environ. Microbiol.">
        <title>Geoalkalibacter halelectricus SAP #1 sp. nov. possessing extracellular electron transfer and mineral#reducing capabilities from a haloalkaline environment.</title>
        <authorList>
            <person name="Yadav S."/>
            <person name="Singh R."/>
            <person name="Sundharam S.S."/>
            <person name="Chaudhary S."/>
            <person name="Krishnamurthi S."/>
            <person name="Patil S.A."/>
        </authorList>
    </citation>
    <scope>NUCLEOTIDE SEQUENCE</scope>
    <source>
        <strain evidence="2">SAP-1</strain>
    </source>
</reference>
<organism evidence="2 3">
    <name type="scientific">Geoalkalibacter halelectricus</name>
    <dbReference type="NCBI Taxonomy" id="2847045"/>
    <lineage>
        <taxon>Bacteria</taxon>
        <taxon>Pseudomonadati</taxon>
        <taxon>Thermodesulfobacteriota</taxon>
        <taxon>Desulfuromonadia</taxon>
        <taxon>Desulfuromonadales</taxon>
        <taxon>Geoalkalibacteraceae</taxon>
        <taxon>Geoalkalibacter</taxon>
    </lineage>
</organism>
<dbReference type="Proteomes" id="UP001060414">
    <property type="component" value="Chromosome"/>
</dbReference>